<gene>
    <name evidence="1" type="ORF">BDV40DRAFT_285368</name>
</gene>
<sequence>MFWCEEMDNLFQYDLRRRMTKLVCTTLTDEYELDLGAKTQPPCNIDDLLFSTHHLMAVTKVNFPTVRCRHQHSTLRKMMTSTSARPGTLLESSGYMRSNDALKWKDIELYMVKHPEDANCQVLLMRVKHRLNKGKRNKGVPPVFTYTERNDNLGLCVIQDILEYAFCDGAFASDRIKEPRDIWRYTHAPAHRLSTPIHFKESLREIPIFRRAVKDSEGKWVTHPTRALSYDQAQEYEISTSKSAGYKKSGSLYKYRKGAAAKLRHLDEHSRNIIMGHKRSGTFVYYVQVQNNTQSAFLEMSLRDVLIKLSINANLTRDISVFQKLSPQLKQDLEKDSEFISLQYKHDLLRAQLISKYYQLYKSRETNLYKNFKEKFYISAKDKQYNEFFENIGNQIIENNYQDKPIKIFVKFEFKNKDINNINNIDLVENRVCSLELHFKMYKLPANFSKDCTCDYPGCDVILSTLPRYKFHQNTVHNIHL</sequence>
<dbReference type="Proteomes" id="UP000326950">
    <property type="component" value="Unassembled WGS sequence"/>
</dbReference>
<dbReference type="InterPro" id="IPR021842">
    <property type="entry name" value="DUF3435"/>
</dbReference>
<name>A0A5N6V6G3_ASPTM</name>
<protein>
    <submittedName>
        <fullName evidence="1">Uncharacterized protein</fullName>
    </submittedName>
</protein>
<organism evidence="1 2">
    <name type="scientific">Aspergillus tamarii</name>
    <dbReference type="NCBI Taxonomy" id="41984"/>
    <lineage>
        <taxon>Eukaryota</taxon>
        <taxon>Fungi</taxon>
        <taxon>Dikarya</taxon>
        <taxon>Ascomycota</taxon>
        <taxon>Pezizomycotina</taxon>
        <taxon>Eurotiomycetes</taxon>
        <taxon>Eurotiomycetidae</taxon>
        <taxon>Eurotiales</taxon>
        <taxon>Aspergillaceae</taxon>
        <taxon>Aspergillus</taxon>
        <taxon>Aspergillus subgen. Circumdati</taxon>
    </lineage>
</organism>
<dbReference type="EMBL" id="ML738593">
    <property type="protein sequence ID" value="KAE8166606.1"/>
    <property type="molecule type" value="Genomic_DNA"/>
</dbReference>
<dbReference type="Pfam" id="PF11917">
    <property type="entry name" value="DUF3435"/>
    <property type="match status" value="1"/>
</dbReference>
<dbReference type="PANTHER" id="PTHR37535">
    <property type="entry name" value="FLUG DOMAIN PROTEIN"/>
    <property type="match status" value="1"/>
</dbReference>
<reference evidence="1 2" key="1">
    <citation type="submission" date="2019-04" db="EMBL/GenBank/DDBJ databases">
        <title>Friends and foes A comparative genomics study of 23 Aspergillus species from section Flavi.</title>
        <authorList>
            <consortium name="DOE Joint Genome Institute"/>
            <person name="Kjaerbolling I."/>
            <person name="Vesth T."/>
            <person name="Frisvad J.C."/>
            <person name="Nybo J.L."/>
            <person name="Theobald S."/>
            <person name="Kildgaard S."/>
            <person name="Isbrandt T."/>
            <person name="Kuo A."/>
            <person name="Sato A."/>
            <person name="Lyhne E.K."/>
            <person name="Kogle M.E."/>
            <person name="Wiebenga A."/>
            <person name="Kun R.S."/>
            <person name="Lubbers R.J."/>
            <person name="Makela M.R."/>
            <person name="Barry K."/>
            <person name="Chovatia M."/>
            <person name="Clum A."/>
            <person name="Daum C."/>
            <person name="Haridas S."/>
            <person name="He G."/>
            <person name="LaButti K."/>
            <person name="Lipzen A."/>
            <person name="Mondo S."/>
            <person name="Riley R."/>
            <person name="Salamov A."/>
            <person name="Simmons B.A."/>
            <person name="Magnuson J.K."/>
            <person name="Henrissat B."/>
            <person name="Mortensen U.H."/>
            <person name="Larsen T.O."/>
            <person name="Devries R.P."/>
            <person name="Grigoriev I.V."/>
            <person name="Machida M."/>
            <person name="Baker S.E."/>
            <person name="Andersen M.R."/>
        </authorList>
    </citation>
    <scope>NUCLEOTIDE SEQUENCE [LARGE SCALE GENOMIC DNA]</scope>
    <source>
        <strain evidence="1 2">CBS 117626</strain>
    </source>
</reference>
<dbReference type="OrthoDB" id="4485682at2759"/>
<dbReference type="AlphaFoldDB" id="A0A5N6V6G3"/>
<accession>A0A5N6V6G3</accession>
<evidence type="ECO:0000313" key="1">
    <source>
        <dbReference type="EMBL" id="KAE8166606.1"/>
    </source>
</evidence>
<keyword evidence="2" id="KW-1185">Reference proteome</keyword>
<evidence type="ECO:0000313" key="2">
    <source>
        <dbReference type="Proteomes" id="UP000326950"/>
    </source>
</evidence>
<proteinExistence type="predicted"/>
<dbReference type="PANTHER" id="PTHR37535:SF4">
    <property type="entry name" value="FLUG DOMAIN-CONTAINING PROTEIN"/>
    <property type="match status" value="1"/>
</dbReference>